<name>A0ABU0EXX7_9PSEU</name>
<dbReference type="Proteomes" id="UP001229651">
    <property type="component" value="Unassembled WGS sequence"/>
</dbReference>
<organism evidence="1 2">
    <name type="scientific">Amycolatopsis thermophila</name>
    <dbReference type="NCBI Taxonomy" id="206084"/>
    <lineage>
        <taxon>Bacteria</taxon>
        <taxon>Bacillati</taxon>
        <taxon>Actinomycetota</taxon>
        <taxon>Actinomycetes</taxon>
        <taxon>Pseudonocardiales</taxon>
        <taxon>Pseudonocardiaceae</taxon>
        <taxon>Amycolatopsis</taxon>
    </lineage>
</organism>
<dbReference type="EMBL" id="JAUSUT010000001">
    <property type="protein sequence ID" value="MDQ0379959.1"/>
    <property type="molecule type" value="Genomic_DNA"/>
</dbReference>
<sequence>MAGVAEHGGEVAGAVAGAVVGDHAVDVGDAVAGEERPRAVDEPDRRAGFLVGQGFGVGQA</sequence>
<evidence type="ECO:0000313" key="2">
    <source>
        <dbReference type="Proteomes" id="UP001229651"/>
    </source>
</evidence>
<evidence type="ECO:0000313" key="1">
    <source>
        <dbReference type="EMBL" id="MDQ0379959.1"/>
    </source>
</evidence>
<proteinExistence type="predicted"/>
<comment type="caution">
    <text evidence="1">The sequence shown here is derived from an EMBL/GenBank/DDBJ whole genome shotgun (WGS) entry which is preliminary data.</text>
</comment>
<gene>
    <name evidence="1" type="ORF">FB470_003953</name>
</gene>
<protein>
    <submittedName>
        <fullName evidence="1">Uncharacterized protein</fullName>
    </submittedName>
</protein>
<reference evidence="1 2" key="1">
    <citation type="submission" date="2023-07" db="EMBL/GenBank/DDBJ databases">
        <title>Sequencing the genomes of 1000 actinobacteria strains.</title>
        <authorList>
            <person name="Klenk H.-P."/>
        </authorList>
    </citation>
    <scope>NUCLEOTIDE SEQUENCE [LARGE SCALE GENOMIC DNA]</scope>
    <source>
        <strain evidence="1 2">DSM 45805</strain>
    </source>
</reference>
<accession>A0ABU0EXX7</accession>
<keyword evidence="2" id="KW-1185">Reference proteome</keyword>